<evidence type="ECO:0000256" key="3">
    <source>
        <dbReference type="ARBA" id="ARBA00022729"/>
    </source>
</evidence>
<dbReference type="Proteomes" id="UP000034071">
    <property type="component" value="Chromosome"/>
</dbReference>
<dbReference type="PANTHER" id="PTHR36842">
    <property type="entry name" value="PROTEIN TOLB HOMOLOG"/>
    <property type="match status" value="1"/>
</dbReference>
<evidence type="ECO:0000256" key="2">
    <source>
        <dbReference type="ARBA" id="ARBA00009820"/>
    </source>
</evidence>
<dbReference type="SUPFAM" id="SSF52964">
    <property type="entry name" value="TolB, N-terminal domain"/>
    <property type="match status" value="1"/>
</dbReference>
<dbReference type="HOGENOM" id="CLU_047123_0_0_6"/>
<dbReference type="STRING" id="914150.TQ33_1534"/>
<feature type="signal peptide" evidence="5">
    <location>
        <begin position="1"/>
        <end position="22"/>
    </location>
</feature>
<dbReference type="GO" id="GO:0042597">
    <property type="term" value="C:periplasmic space"/>
    <property type="evidence" value="ECO:0007669"/>
    <property type="project" value="UniProtKB-SubCell"/>
</dbReference>
<dbReference type="RefSeq" id="WP_046561546.1">
    <property type="nucleotide sequence ID" value="NZ_CP010975.1"/>
</dbReference>
<dbReference type="InterPro" id="IPR011659">
    <property type="entry name" value="WD40"/>
</dbReference>
<dbReference type="Pfam" id="PF07676">
    <property type="entry name" value="PD40"/>
    <property type="match status" value="3"/>
</dbReference>
<dbReference type="InterPro" id="IPR011042">
    <property type="entry name" value="6-blade_b-propeller_TolB-like"/>
</dbReference>
<gene>
    <name evidence="5" type="primary">tolB</name>
    <name evidence="7" type="ORF">TQ33_1534</name>
</gene>
<dbReference type="PANTHER" id="PTHR36842:SF1">
    <property type="entry name" value="PROTEIN TOLB"/>
    <property type="match status" value="1"/>
</dbReference>
<dbReference type="KEGG" id="kge:TQ33_1534"/>
<dbReference type="AlphaFoldDB" id="A0A0F6RCZ5"/>
<feature type="domain" description="TolB N-terminal" evidence="6">
    <location>
        <begin position="25"/>
        <end position="129"/>
    </location>
</feature>
<comment type="subunit">
    <text evidence="5">The Tol-Pal system is composed of five core proteins: the inner membrane proteins TolA, TolQ and TolR, the periplasmic protein TolB and the outer membrane protein Pal. They form a network linking the inner and outer membranes and the peptidoglycan layer.</text>
</comment>
<comment type="similarity">
    <text evidence="2 5">Belongs to the TolB family.</text>
</comment>
<dbReference type="InterPro" id="IPR007195">
    <property type="entry name" value="TolB_N"/>
</dbReference>
<evidence type="ECO:0000256" key="4">
    <source>
        <dbReference type="ARBA" id="ARBA00022764"/>
    </source>
</evidence>
<evidence type="ECO:0000256" key="5">
    <source>
        <dbReference type="HAMAP-Rule" id="MF_00671"/>
    </source>
</evidence>
<keyword evidence="8" id="KW-1185">Reference proteome</keyword>
<evidence type="ECO:0000256" key="1">
    <source>
        <dbReference type="ARBA" id="ARBA00004418"/>
    </source>
</evidence>
<keyword evidence="5" id="KW-0131">Cell cycle</keyword>
<dbReference type="Gene3D" id="3.40.50.10070">
    <property type="entry name" value="TolB, N-terminal domain"/>
    <property type="match status" value="1"/>
</dbReference>
<dbReference type="GO" id="GO:0051301">
    <property type="term" value="P:cell division"/>
    <property type="evidence" value="ECO:0007669"/>
    <property type="project" value="UniProtKB-UniRule"/>
</dbReference>
<dbReference type="PATRIC" id="fig|914150.5.peg.1553"/>
<dbReference type="GO" id="GO:0017038">
    <property type="term" value="P:protein import"/>
    <property type="evidence" value="ECO:0007669"/>
    <property type="project" value="InterPro"/>
</dbReference>
<organism evidence="7 8">
    <name type="scientific">Kangiella geojedonensis</name>
    <dbReference type="NCBI Taxonomy" id="914150"/>
    <lineage>
        <taxon>Bacteria</taxon>
        <taxon>Pseudomonadati</taxon>
        <taxon>Pseudomonadota</taxon>
        <taxon>Gammaproteobacteria</taxon>
        <taxon>Kangiellales</taxon>
        <taxon>Kangiellaceae</taxon>
        <taxon>Kangiella</taxon>
    </lineage>
</organism>
<evidence type="ECO:0000313" key="7">
    <source>
        <dbReference type="EMBL" id="AKE52481.1"/>
    </source>
</evidence>
<reference evidence="7 8" key="1">
    <citation type="submission" date="2015-02" db="EMBL/GenBank/DDBJ databases">
        <title>Complete genome sequence of Kangiella geojedonensis strain YCS-5T.</title>
        <authorList>
            <person name="Kim K.M."/>
        </authorList>
    </citation>
    <scope>NUCLEOTIDE SEQUENCE [LARGE SCALE GENOMIC DNA]</scope>
    <source>
        <strain evidence="7 8">YCS-5</strain>
    </source>
</reference>
<proteinExistence type="inferred from homology"/>
<name>A0A0F6RCZ5_9GAMM</name>
<dbReference type="NCBIfam" id="TIGR02800">
    <property type="entry name" value="propeller_TolB"/>
    <property type="match status" value="1"/>
</dbReference>
<dbReference type="Gene3D" id="2.120.10.30">
    <property type="entry name" value="TolB, C-terminal domain"/>
    <property type="match status" value="1"/>
</dbReference>
<keyword evidence="4 5" id="KW-0574">Periplasm</keyword>
<accession>A0A0F6RCZ5</accession>
<dbReference type="HAMAP" id="MF_00671">
    <property type="entry name" value="TolB"/>
    <property type="match status" value="1"/>
</dbReference>
<evidence type="ECO:0000259" key="6">
    <source>
        <dbReference type="Pfam" id="PF04052"/>
    </source>
</evidence>
<dbReference type="EMBL" id="CP010975">
    <property type="protein sequence ID" value="AKE52481.1"/>
    <property type="molecule type" value="Genomic_DNA"/>
</dbReference>
<feature type="chain" id="PRO_5008987885" description="Tol-Pal system protein TolB" evidence="5">
    <location>
        <begin position="23"/>
        <end position="454"/>
    </location>
</feature>
<keyword evidence="3 5" id="KW-0732">Signal</keyword>
<comment type="function">
    <text evidence="5">Part of the Tol-Pal system, which plays a role in outer membrane invagination during cell division and is important for maintaining outer membrane integrity.</text>
</comment>
<keyword evidence="5" id="KW-0132">Cell division</keyword>
<dbReference type="OrthoDB" id="9802240at2"/>
<dbReference type="Pfam" id="PF04052">
    <property type="entry name" value="TolB_N"/>
    <property type="match status" value="1"/>
</dbReference>
<protein>
    <recommendedName>
        <fullName evidence="5">Tol-Pal system protein TolB</fullName>
    </recommendedName>
</protein>
<sequence precursor="true">MKHICKKLVVLWLGVMAYAANAEVQIYITEGRDDARPVAVVPFKFESASEVKVEPPHDFAQIIANDLERSGKFKPVEIAELPQSPNQITEVDIDAWKELGVDGVVYGIVKETAPGKYMVSYDLIDPYNDKAVMESNIPSGSYPLVDQSFHLMVLKTKLVNSDNFRWAAHIAADEIYEALTGERGAFATQIAYVQVDRLAAKPYNLNVADSDGFNQTNVFSSKRPIMSPTWSPDGNKLAYVSFENGRSEIFIQTIATGQRELIASYKGFNSAPAWSPDGTKMAMVLSKDGNPELYVMDLASKKLSRLTRHYAIDTEPSWNPDGKSLIFTSDRGGKPQIYSVSLAGGDAERVTFEGRYNAGAEFAPDGKTIVMVHQNNGNFHVAAQDIDTGNLTVLTKTSLDESLSVAPNSSMIIFSTVDGRQKVLSAVSMDGRFKARLPANVGEVKAPAWSPYIL</sequence>
<comment type="subcellular location">
    <subcellularLocation>
        <location evidence="1 5">Periplasm</location>
    </subcellularLocation>
</comment>
<dbReference type="SUPFAM" id="SSF69304">
    <property type="entry name" value="Tricorn protease N-terminal domain"/>
    <property type="match status" value="1"/>
</dbReference>
<dbReference type="InterPro" id="IPR014167">
    <property type="entry name" value="Tol-Pal_TolB"/>
</dbReference>
<evidence type="ECO:0000313" key="8">
    <source>
        <dbReference type="Proteomes" id="UP000034071"/>
    </source>
</evidence>